<dbReference type="Proteomes" id="UP001178507">
    <property type="component" value="Unassembled WGS sequence"/>
</dbReference>
<evidence type="ECO:0000313" key="2">
    <source>
        <dbReference type="Proteomes" id="UP001178507"/>
    </source>
</evidence>
<dbReference type="AlphaFoldDB" id="A0AA36MHY5"/>
<protein>
    <submittedName>
        <fullName evidence="1">Uncharacterized protein</fullName>
    </submittedName>
</protein>
<reference evidence="1" key="1">
    <citation type="submission" date="2023-08" db="EMBL/GenBank/DDBJ databases">
        <authorList>
            <person name="Chen Y."/>
            <person name="Shah S."/>
            <person name="Dougan E. K."/>
            <person name="Thang M."/>
            <person name="Chan C."/>
        </authorList>
    </citation>
    <scope>NUCLEOTIDE SEQUENCE</scope>
</reference>
<keyword evidence="2" id="KW-1185">Reference proteome</keyword>
<comment type="caution">
    <text evidence="1">The sequence shown here is derived from an EMBL/GenBank/DDBJ whole genome shotgun (WGS) entry which is preliminary data.</text>
</comment>
<gene>
    <name evidence="1" type="ORF">EVOR1521_LOCUS2815</name>
</gene>
<evidence type="ECO:0000313" key="1">
    <source>
        <dbReference type="EMBL" id="CAJ1372824.1"/>
    </source>
</evidence>
<sequence>MFLRWPPGVRCFAAARVHGKAEIWRPTMVDGMPAVAQADTRVMSLGHLLNHGKEASRWRIQHVPFWEAFYRRLRELSCQVGLADAVKLLSIFTKIRLVDPELVELAVNTVHGDTEEILDLQQKDLEQAAEALAVMHRPEAMAVLLGVLATRAHRLEVARAKSLLAAAAKVKCHASHDLADALCRGLVERKEVLVSFKAYQRLAKVLAKVSKDLDLLGTPVSFGYDFDFVAGVKWRE</sequence>
<name>A0AA36MHY5_9DINO</name>
<proteinExistence type="predicted"/>
<accession>A0AA36MHY5</accession>
<dbReference type="EMBL" id="CAUJNA010000158">
    <property type="protein sequence ID" value="CAJ1372824.1"/>
    <property type="molecule type" value="Genomic_DNA"/>
</dbReference>
<organism evidence="1 2">
    <name type="scientific">Effrenium voratum</name>
    <dbReference type="NCBI Taxonomy" id="2562239"/>
    <lineage>
        <taxon>Eukaryota</taxon>
        <taxon>Sar</taxon>
        <taxon>Alveolata</taxon>
        <taxon>Dinophyceae</taxon>
        <taxon>Suessiales</taxon>
        <taxon>Symbiodiniaceae</taxon>
        <taxon>Effrenium</taxon>
    </lineage>
</organism>